<accession>A0ABW0UFN1</accession>
<proteinExistence type="predicted"/>
<keyword evidence="4 9" id="KW-0762">Sugar transport</keyword>
<evidence type="ECO:0000256" key="2">
    <source>
        <dbReference type="ARBA" id="ARBA00022448"/>
    </source>
</evidence>
<dbReference type="RefSeq" id="WP_156806125.1">
    <property type="nucleotide sequence ID" value="NZ_JBHSOJ010000015.1"/>
</dbReference>
<reference evidence="10" key="1">
    <citation type="journal article" date="2019" name="Int. J. Syst. Evol. Microbiol.">
        <title>The Global Catalogue of Microorganisms (GCM) 10K type strain sequencing project: providing services to taxonomists for standard genome sequencing and annotation.</title>
        <authorList>
            <consortium name="The Broad Institute Genomics Platform"/>
            <consortium name="The Broad Institute Genome Sequencing Center for Infectious Disease"/>
            <person name="Wu L."/>
            <person name="Ma J."/>
        </authorList>
    </citation>
    <scope>NUCLEOTIDE SEQUENCE [LARGE SCALE GENOMIC DNA]</scope>
    <source>
        <strain evidence="10">DT43</strain>
    </source>
</reference>
<protein>
    <submittedName>
        <fullName evidence="9">PTS sugar transporter subunit IIA</fullName>
    </submittedName>
</protein>
<dbReference type="PANTHER" id="PTHR33799">
    <property type="entry name" value="PTS PERMEASE-RELATED-RELATED"/>
    <property type="match status" value="1"/>
</dbReference>
<dbReference type="CDD" id="cd00006">
    <property type="entry name" value="PTS_IIA_man"/>
    <property type="match status" value="1"/>
</dbReference>
<evidence type="ECO:0000256" key="4">
    <source>
        <dbReference type="ARBA" id="ARBA00022597"/>
    </source>
</evidence>
<keyword evidence="6" id="KW-0598">Phosphotransferase system</keyword>
<gene>
    <name evidence="9" type="ORF">ACFPQ3_03920</name>
</gene>
<dbReference type="Proteomes" id="UP001596110">
    <property type="component" value="Unassembled WGS sequence"/>
</dbReference>
<comment type="subcellular location">
    <subcellularLocation>
        <location evidence="1">Cytoplasm</location>
    </subcellularLocation>
</comment>
<evidence type="ECO:0000313" key="10">
    <source>
        <dbReference type="Proteomes" id="UP001596110"/>
    </source>
</evidence>
<dbReference type="PROSITE" id="PS51096">
    <property type="entry name" value="PTS_EIIA_TYPE_4"/>
    <property type="match status" value="1"/>
</dbReference>
<organism evidence="9 10">
    <name type="scientific">Streptococcus caledonicus</name>
    <dbReference type="NCBI Taxonomy" id="2614158"/>
    <lineage>
        <taxon>Bacteria</taxon>
        <taxon>Bacillati</taxon>
        <taxon>Bacillota</taxon>
        <taxon>Bacilli</taxon>
        <taxon>Lactobacillales</taxon>
        <taxon>Streptococcaceae</taxon>
        <taxon>Streptococcus</taxon>
    </lineage>
</organism>
<evidence type="ECO:0000256" key="3">
    <source>
        <dbReference type="ARBA" id="ARBA00022490"/>
    </source>
</evidence>
<evidence type="ECO:0000256" key="1">
    <source>
        <dbReference type="ARBA" id="ARBA00004496"/>
    </source>
</evidence>
<sequence>MAKQLILISHGLFCEELKKSTEMIMGPQDIIHTVGLLPEEGPDDFRLKLEEKMAELKEFVVLADLMGGTPCNVASRMVMEGKGFDLYAGMNMPMIIGFLNGVLLGEDIDLVEFGSTNIHHINDLLSFNENDEDD</sequence>
<dbReference type="InterPro" id="IPR036662">
    <property type="entry name" value="PTS_EIIA_man-typ_sf"/>
</dbReference>
<dbReference type="InterPro" id="IPR033887">
    <property type="entry name" value="PTS_IIA_man"/>
</dbReference>
<feature type="domain" description="PTS EIIA type-4" evidence="8">
    <location>
        <begin position="2"/>
        <end position="118"/>
    </location>
</feature>
<evidence type="ECO:0000256" key="7">
    <source>
        <dbReference type="ARBA" id="ARBA00022777"/>
    </source>
</evidence>
<dbReference type="InterPro" id="IPR004701">
    <property type="entry name" value="PTS_EIIA_man-typ"/>
</dbReference>
<evidence type="ECO:0000256" key="5">
    <source>
        <dbReference type="ARBA" id="ARBA00022679"/>
    </source>
</evidence>
<name>A0ABW0UFN1_9STRE</name>
<dbReference type="InterPro" id="IPR051471">
    <property type="entry name" value="Bacterial_PTS_sugar_comp"/>
</dbReference>
<dbReference type="Gene3D" id="3.40.50.510">
    <property type="entry name" value="Phosphotransferase system, mannose-type IIA component"/>
    <property type="match status" value="1"/>
</dbReference>
<keyword evidence="3" id="KW-0963">Cytoplasm</keyword>
<comment type="caution">
    <text evidence="9">The sequence shown here is derived from an EMBL/GenBank/DDBJ whole genome shotgun (WGS) entry which is preliminary data.</text>
</comment>
<keyword evidence="2" id="KW-0813">Transport</keyword>
<dbReference type="PANTHER" id="PTHR33799:SF1">
    <property type="entry name" value="PTS SYSTEM MANNOSE-SPECIFIC EIIAB COMPONENT-RELATED"/>
    <property type="match status" value="1"/>
</dbReference>
<evidence type="ECO:0000313" key="9">
    <source>
        <dbReference type="EMBL" id="MFC5630751.1"/>
    </source>
</evidence>
<keyword evidence="10" id="KW-1185">Reference proteome</keyword>
<evidence type="ECO:0000259" key="8">
    <source>
        <dbReference type="PROSITE" id="PS51096"/>
    </source>
</evidence>
<keyword evidence="5" id="KW-0808">Transferase</keyword>
<dbReference type="EMBL" id="JBHSOJ010000015">
    <property type="protein sequence ID" value="MFC5630751.1"/>
    <property type="molecule type" value="Genomic_DNA"/>
</dbReference>
<keyword evidence="7" id="KW-0418">Kinase</keyword>
<evidence type="ECO:0000256" key="6">
    <source>
        <dbReference type="ARBA" id="ARBA00022683"/>
    </source>
</evidence>
<dbReference type="SUPFAM" id="SSF53062">
    <property type="entry name" value="PTS system fructose IIA component-like"/>
    <property type="match status" value="1"/>
</dbReference>
<dbReference type="Pfam" id="PF03610">
    <property type="entry name" value="EIIA-man"/>
    <property type="match status" value="1"/>
</dbReference>